<proteinExistence type="predicted"/>
<dbReference type="Pfam" id="PF20434">
    <property type="entry name" value="BD-FAE"/>
    <property type="match status" value="1"/>
</dbReference>
<evidence type="ECO:0000256" key="2">
    <source>
        <dbReference type="SAM" id="SignalP"/>
    </source>
</evidence>
<dbReference type="GO" id="GO:0005509">
    <property type="term" value="F:calcium ion binding"/>
    <property type="evidence" value="ECO:0007669"/>
    <property type="project" value="InterPro"/>
</dbReference>
<dbReference type="AlphaFoldDB" id="A0A517ZGA5"/>
<feature type="signal peptide" evidence="2">
    <location>
        <begin position="1"/>
        <end position="21"/>
    </location>
</feature>
<evidence type="ECO:0000313" key="5">
    <source>
        <dbReference type="Proteomes" id="UP000320496"/>
    </source>
</evidence>
<dbReference type="EMBL" id="CP036275">
    <property type="protein sequence ID" value="QDU41523.1"/>
    <property type="molecule type" value="Genomic_DNA"/>
</dbReference>
<evidence type="ECO:0000313" key="4">
    <source>
        <dbReference type="EMBL" id="QDU41523.1"/>
    </source>
</evidence>
<dbReference type="InterPro" id="IPR002048">
    <property type="entry name" value="EF_hand_dom"/>
</dbReference>
<feature type="chain" id="PRO_5022037161" evidence="2">
    <location>
        <begin position="22"/>
        <end position="379"/>
    </location>
</feature>
<dbReference type="CDD" id="cd00051">
    <property type="entry name" value="EFh"/>
    <property type="match status" value="1"/>
</dbReference>
<keyword evidence="1 4" id="KW-0378">Hydrolase</keyword>
<dbReference type="EC" id="3.1.1.1" evidence="4"/>
<dbReference type="GO" id="GO:0106435">
    <property type="term" value="F:carboxylesterase activity"/>
    <property type="evidence" value="ECO:0007669"/>
    <property type="project" value="UniProtKB-EC"/>
</dbReference>
<dbReference type="InterPro" id="IPR011992">
    <property type="entry name" value="EF-hand-dom_pair"/>
</dbReference>
<dbReference type="RefSeq" id="WP_145373035.1">
    <property type="nucleotide sequence ID" value="NZ_CP036275.1"/>
</dbReference>
<accession>A0A517ZGA5</accession>
<dbReference type="Gene3D" id="1.10.238.10">
    <property type="entry name" value="EF-hand"/>
    <property type="match status" value="1"/>
</dbReference>
<gene>
    <name evidence="4" type="primary">nlhH_10</name>
    <name evidence="4" type="ORF">Mal4_58910</name>
</gene>
<dbReference type="OrthoDB" id="265201at2"/>
<name>A0A517ZGA5_9PLAN</name>
<dbReference type="SUPFAM" id="SSF53474">
    <property type="entry name" value="alpha/beta-Hydrolases"/>
    <property type="match status" value="1"/>
</dbReference>
<dbReference type="InterPro" id="IPR049492">
    <property type="entry name" value="BD-FAE-like_dom"/>
</dbReference>
<dbReference type="Proteomes" id="UP000320496">
    <property type="component" value="Chromosome"/>
</dbReference>
<dbReference type="InterPro" id="IPR050300">
    <property type="entry name" value="GDXG_lipolytic_enzyme"/>
</dbReference>
<feature type="domain" description="EF-hand" evidence="3">
    <location>
        <begin position="42"/>
        <end position="77"/>
    </location>
</feature>
<reference evidence="4 5" key="1">
    <citation type="submission" date="2019-02" db="EMBL/GenBank/DDBJ databases">
        <title>Deep-cultivation of Planctomycetes and their phenomic and genomic characterization uncovers novel biology.</title>
        <authorList>
            <person name="Wiegand S."/>
            <person name="Jogler M."/>
            <person name="Boedeker C."/>
            <person name="Pinto D."/>
            <person name="Vollmers J."/>
            <person name="Rivas-Marin E."/>
            <person name="Kohn T."/>
            <person name="Peeters S.H."/>
            <person name="Heuer A."/>
            <person name="Rast P."/>
            <person name="Oberbeckmann S."/>
            <person name="Bunk B."/>
            <person name="Jeske O."/>
            <person name="Meyerdierks A."/>
            <person name="Storesund J.E."/>
            <person name="Kallscheuer N."/>
            <person name="Luecker S."/>
            <person name="Lage O.M."/>
            <person name="Pohl T."/>
            <person name="Merkel B.J."/>
            <person name="Hornburger P."/>
            <person name="Mueller R.-W."/>
            <person name="Bruemmer F."/>
            <person name="Labrenz M."/>
            <person name="Spormann A.M."/>
            <person name="Op den Camp H."/>
            <person name="Overmann J."/>
            <person name="Amann R."/>
            <person name="Jetten M.S.M."/>
            <person name="Mascher T."/>
            <person name="Medema M.H."/>
            <person name="Devos D.P."/>
            <person name="Kaster A.-K."/>
            <person name="Ovreas L."/>
            <person name="Rohde M."/>
            <person name="Galperin M.Y."/>
            <person name="Jogler C."/>
        </authorList>
    </citation>
    <scope>NUCLEOTIDE SEQUENCE [LARGE SCALE GENOMIC DNA]</scope>
    <source>
        <strain evidence="4 5">Mal4</strain>
    </source>
</reference>
<dbReference type="PANTHER" id="PTHR48081">
    <property type="entry name" value="AB HYDROLASE SUPERFAMILY PROTEIN C4A8.06C"/>
    <property type="match status" value="1"/>
</dbReference>
<organism evidence="4 5">
    <name type="scientific">Maioricimonas rarisocia</name>
    <dbReference type="NCBI Taxonomy" id="2528026"/>
    <lineage>
        <taxon>Bacteria</taxon>
        <taxon>Pseudomonadati</taxon>
        <taxon>Planctomycetota</taxon>
        <taxon>Planctomycetia</taxon>
        <taxon>Planctomycetales</taxon>
        <taxon>Planctomycetaceae</taxon>
        <taxon>Maioricimonas</taxon>
    </lineage>
</organism>
<keyword evidence="2" id="KW-0732">Signal</keyword>
<evidence type="ECO:0000256" key="1">
    <source>
        <dbReference type="ARBA" id="ARBA00022801"/>
    </source>
</evidence>
<dbReference type="KEGG" id="mri:Mal4_58910"/>
<dbReference type="SUPFAM" id="SSF47473">
    <property type="entry name" value="EF-hand"/>
    <property type="match status" value="1"/>
</dbReference>
<keyword evidence="5" id="KW-1185">Reference proteome</keyword>
<dbReference type="InterPro" id="IPR029058">
    <property type="entry name" value="AB_hydrolase_fold"/>
</dbReference>
<dbReference type="PROSITE" id="PS50222">
    <property type="entry name" value="EF_HAND_2"/>
    <property type="match status" value="1"/>
</dbReference>
<protein>
    <submittedName>
        <fullName evidence="4">Carboxylesterase NlhH</fullName>
        <ecNumber evidence="4">3.1.1.1</ecNumber>
    </submittedName>
</protein>
<dbReference type="PANTHER" id="PTHR48081:SF13">
    <property type="entry name" value="ALPHA_BETA HYDROLASE"/>
    <property type="match status" value="1"/>
</dbReference>
<dbReference type="Gene3D" id="3.40.50.1820">
    <property type="entry name" value="alpha/beta hydrolase"/>
    <property type="match status" value="1"/>
</dbReference>
<evidence type="ECO:0000259" key="3">
    <source>
        <dbReference type="PROSITE" id="PS50222"/>
    </source>
</evidence>
<dbReference type="Pfam" id="PF13202">
    <property type="entry name" value="EF-hand_5"/>
    <property type="match status" value="2"/>
</dbReference>
<sequence length="379" mass="41393" precursor="true">MRSAVLATSALLFVISANAFAQPASSFDRLDRNSDGQITKEELPERIRGNFDRVDTDGDGAISRKEHERFLARNRNRNQQTGRRTIPLPDSVQLTADISYADTDHARQRLDLLLPKERTTDKPLPVVVFIHGGGWRNGDKLAGRRQVARFVGTGEFAGASIGYRLSGDATWPAQIHDCKAAIRWLRANAAEHGLDPERIGVMGSSAGGHLVAMLGTSGDVEDLEGDLGPHTGVSSRVSCVIDLYGPTDFLTMNLRPGAFDHESPSSPESLLIGGPIREHPDRVRHASPLTYVTEDDPPFLIIHGTDDRLVLIEQSQLLQTALKEADVDVLMIPVTGGGHGGFRNPELDERMLAFFQRHLQGKDVEISASPVEQGAARRP</sequence>